<protein>
    <submittedName>
        <fullName evidence="1">Uncharacterized protein</fullName>
    </submittedName>
</protein>
<accession>A0A0H5RBQ3</accession>
<organism evidence="1">
    <name type="scientific">Spongospora subterranea</name>
    <dbReference type="NCBI Taxonomy" id="70186"/>
    <lineage>
        <taxon>Eukaryota</taxon>
        <taxon>Sar</taxon>
        <taxon>Rhizaria</taxon>
        <taxon>Endomyxa</taxon>
        <taxon>Phytomyxea</taxon>
        <taxon>Plasmodiophorida</taxon>
        <taxon>Plasmodiophoridae</taxon>
        <taxon>Spongospora</taxon>
    </lineage>
</organism>
<sequence length="107" mass="12094">VYRCMLHLYKITTLDFNWIAASTTGMDDEPSNYQLENPQPNAMSCFHQSWAHKITVTPTQIWDSKVVVIEAYNKTGTAFLTTIESTVAGGSKPRFISKNILILLKQI</sequence>
<dbReference type="EMBL" id="HACM01011016">
    <property type="protein sequence ID" value="CRZ11458.1"/>
    <property type="molecule type" value="Transcribed_RNA"/>
</dbReference>
<dbReference type="AlphaFoldDB" id="A0A0H5RBQ3"/>
<evidence type="ECO:0000313" key="1">
    <source>
        <dbReference type="EMBL" id="CRZ11458.1"/>
    </source>
</evidence>
<feature type="non-terminal residue" evidence="1">
    <location>
        <position position="1"/>
    </location>
</feature>
<proteinExistence type="predicted"/>
<reference evidence="1" key="1">
    <citation type="submission" date="2015-04" db="EMBL/GenBank/DDBJ databases">
        <title>The genome sequence of the plant pathogenic Rhizarian Plasmodiophora brassicae reveals insights in its biotrophic life cycle and the origin of chitin synthesis.</title>
        <authorList>
            <person name="Schwelm A."/>
            <person name="Fogelqvist J."/>
            <person name="Knaust A."/>
            <person name="Julke S."/>
            <person name="Lilja T."/>
            <person name="Dhandapani V."/>
            <person name="Bonilla-Rosso G."/>
            <person name="Karlsson M."/>
            <person name="Shevchenko A."/>
            <person name="Choi S.R."/>
            <person name="Kim H.G."/>
            <person name="Park J.Y."/>
            <person name="Lim Y.P."/>
            <person name="Ludwig-Muller J."/>
            <person name="Dixelius C."/>
        </authorList>
    </citation>
    <scope>NUCLEOTIDE SEQUENCE</scope>
    <source>
        <tissue evidence="1">Potato root galls</tissue>
    </source>
</reference>
<name>A0A0H5RBQ3_9EUKA</name>